<keyword evidence="2" id="KW-0540">Nuclease</keyword>
<keyword evidence="4" id="KW-0269">Exonuclease</keyword>
<feature type="domain" description="Exonuclease" evidence="5">
    <location>
        <begin position="53"/>
        <end position="229"/>
    </location>
</feature>
<dbReference type="InterPro" id="IPR036397">
    <property type="entry name" value="RNaseH_sf"/>
</dbReference>
<accession>C1C170</accession>
<dbReference type="Pfam" id="PF00929">
    <property type="entry name" value="RNase_T"/>
    <property type="match status" value="1"/>
</dbReference>
<evidence type="ECO:0000256" key="3">
    <source>
        <dbReference type="ARBA" id="ARBA00022801"/>
    </source>
</evidence>
<sequence length="230" mass="26095">MLLWYEVKFKPMNLCSGRSLFNSFQLGSFSSSLFRRRLSSGMPPNRPSTNLRRLVWIDCEMTGLDIEKDVLMEVAVIVTDSSLREVTPGINLIIHQPDSILNAMTEFPEESHALTGLTEACRASQIDLRNAEDQICRHIRQGLSGTTGTPLLAGNSVGHDLKFLQKYMPAVKDLLHYKILDVSSINSCYQLWNKSVLHQCPKKKRLHRAMEDIKESIEEMKVLKDIMFGA</sequence>
<evidence type="ECO:0000256" key="2">
    <source>
        <dbReference type="ARBA" id="ARBA00022722"/>
    </source>
</evidence>
<name>C1C170_CALCM</name>
<dbReference type="InterPro" id="IPR012337">
    <property type="entry name" value="RNaseH-like_sf"/>
</dbReference>
<dbReference type="EMBL" id="BT080599">
    <property type="protein sequence ID" value="ACO15023.1"/>
    <property type="molecule type" value="mRNA"/>
</dbReference>
<dbReference type="NCBIfam" id="NF003765">
    <property type="entry name" value="PRK05359.1"/>
    <property type="match status" value="1"/>
</dbReference>
<keyword evidence="3" id="KW-0378">Hydrolase</keyword>
<dbReference type="AlphaFoldDB" id="C1C170"/>
<dbReference type="SMART" id="SM00479">
    <property type="entry name" value="EXOIII"/>
    <property type="match status" value="1"/>
</dbReference>
<comment type="similarity">
    <text evidence="1">Belongs to the oligoribonuclease family.</text>
</comment>
<evidence type="ECO:0000256" key="1">
    <source>
        <dbReference type="ARBA" id="ARBA00009921"/>
    </source>
</evidence>
<dbReference type="GO" id="GO:0003676">
    <property type="term" value="F:nucleic acid binding"/>
    <property type="evidence" value="ECO:0007669"/>
    <property type="project" value="InterPro"/>
</dbReference>
<dbReference type="InterPro" id="IPR022894">
    <property type="entry name" value="Oligoribonuclease"/>
</dbReference>
<dbReference type="CDD" id="cd06135">
    <property type="entry name" value="Orn"/>
    <property type="match status" value="1"/>
</dbReference>
<dbReference type="PANTHER" id="PTHR11046:SF0">
    <property type="entry name" value="OLIGORIBONUCLEASE, MITOCHONDRIAL"/>
    <property type="match status" value="1"/>
</dbReference>
<evidence type="ECO:0000259" key="5">
    <source>
        <dbReference type="SMART" id="SM00479"/>
    </source>
</evidence>
<dbReference type="SUPFAM" id="SSF53098">
    <property type="entry name" value="Ribonuclease H-like"/>
    <property type="match status" value="1"/>
</dbReference>
<dbReference type="GO" id="GO:0000175">
    <property type="term" value="F:3'-5'-RNA exonuclease activity"/>
    <property type="evidence" value="ECO:0007669"/>
    <property type="project" value="InterPro"/>
</dbReference>
<dbReference type="Gene3D" id="3.30.420.10">
    <property type="entry name" value="Ribonuclease H-like superfamily/Ribonuclease H"/>
    <property type="match status" value="1"/>
</dbReference>
<reference evidence="6" key="1">
    <citation type="submission" date="2009-03" db="EMBL/GenBank/DDBJ databases">
        <title>Caligus clemensi ESTs and full-length cDNAs.</title>
        <authorList>
            <person name="Yasuike M."/>
            <person name="von Schalburg K."/>
            <person name="Cooper G."/>
            <person name="Leong J."/>
            <person name="Jones S.R.M."/>
            <person name="Koop B.F."/>
        </authorList>
    </citation>
    <scope>NUCLEOTIDE SEQUENCE</scope>
    <source>
        <tissue evidence="6">Whole</tissue>
    </source>
</reference>
<gene>
    <name evidence="6" type="primary">ORN</name>
</gene>
<protein>
    <submittedName>
        <fullName evidence="6">Oligoribonuclease, mitochondrial</fullName>
    </submittedName>
</protein>
<proteinExistence type="evidence at transcript level"/>
<dbReference type="PANTHER" id="PTHR11046">
    <property type="entry name" value="OLIGORIBONUCLEASE, MITOCHONDRIAL"/>
    <property type="match status" value="1"/>
</dbReference>
<evidence type="ECO:0000313" key="6">
    <source>
        <dbReference type="EMBL" id="ACO15023.1"/>
    </source>
</evidence>
<organism evidence="6">
    <name type="scientific">Caligus clemensi</name>
    <name type="common">Sea louse</name>
    <dbReference type="NCBI Taxonomy" id="344056"/>
    <lineage>
        <taxon>Eukaryota</taxon>
        <taxon>Metazoa</taxon>
        <taxon>Ecdysozoa</taxon>
        <taxon>Arthropoda</taxon>
        <taxon>Crustacea</taxon>
        <taxon>Multicrustacea</taxon>
        <taxon>Hexanauplia</taxon>
        <taxon>Copepoda</taxon>
        <taxon>Siphonostomatoida</taxon>
        <taxon>Caligidae</taxon>
        <taxon>Caligus</taxon>
    </lineage>
</organism>
<dbReference type="InterPro" id="IPR013520">
    <property type="entry name" value="Ribonucl_H"/>
</dbReference>
<evidence type="ECO:0000256" key="4">
    <source>
        <dbReference type="ARBA" id="ARBA00022839"/>
    </source>
</evidence>